<dbReference type="Pfam" id="PF22922">
    <property type="entry name" value="GAF_NLP"/>
    <property type="match status" value="1"/>
</dbReference>
<keyword evidence="2" id="KW-0645">Protease</keyword>
<keyword evidence="6" id="KW-1185">Reference proteome</keyword>
<evidence type="ECO:0000256" key="1">
    <source>
        <dbReference type="ARBA" id="ARBA00005234"/>
    </source>
</evidence>
<reference evidence="5" key="1">
    <citation type="submission" date="2019-11" db="EMBL/GenBank/DDBJ databases">
        <authorList>
            <person name="Liu Y."/>
            <person name="Hou J."/>
            <person name="Li T.-Q."/>
            <person name="Guan C.-H."/>
            <person name="Wu X."/>
            <person name="Wu H.-Z."/>
            <person name="Ling F."/>
            <person name="Zhang R."/>
            <person name="Shi X.-G."/>
            <person name="Ren J.-P."/>
            <person name="Chen E.-F."/>
            <person name="Sun J.-M."/>
        </authorList>
    </citation>
    <scope>NUCLEOTIDE SEQUENCE</scope>
    <source>
        <strain evidence="5">Adult_tree_wgs_1</strain>
        <tissue evidence="5">Leaves</tissue>
    </source>
</reference>
<dbReference type="GO" id="GO:0006508">
    <property type="term" value="P:proteolysis"/>
    <property type="evidence" value="ECO:0007669"/>
    <property type="project" value="UniProtKB-KW"/>
</dbReference>
<dbReference type="InterPro" id="IPR003653">
    <property type="entry name" value="Peptidase_C48_C"/>
</dbReference>
<dbReference type="OrthoDB" id="1939479at2759"/>
<proteinExistence type="inferred from homology"/>
<gene>
    <name evidence="5" type="ORF">RHSIM_Rhsim02G0246200</name>
</gene>
<dbReference type="InterPro" id="IPR055081">
    <property type="entry name" value="NLP1-9_GAF"/>
</dbReference>
<dbReference type="EMBL" id="WJXA01000002">
    <property type="protein sequence ID" value="KAF7150423.1"/>
    <property type="molecule type" value="Genomic_DNA"/>
</dbReference>
<dbReference type="Proteomes" id="UP000626092">
    <property type="component" value="Unassembled WGS sequence"/>
</dbReference>
<dbReference type="Pfam" id="PF02902">
    <property type="entry name" value="Peptidase_C48"/>
    <property type="match status" value="1"/>
</dbReference>
<evidence type="ECO:0000313" key="6">
    <source>
        <dbReference type="Proteomes" id="UP000626092"/>
    </source>
</evidence>
<dbReference type="PROSITE" id="PS50600">
    <property type="entry name" value="ULP_PROTEASE"/>
    <property type="match status" value="1"/>
</dbReference>
<protein>
    <recommendedName>
        <fullName evidence="4">Ubiquitin-like protease family profile domain-containing protein</fullName>
    </recommendedName>
</protein>
<dbReference type="AlphaFoldDB" id="A0A834HC40"/>
<evidence type="ECO:0000256" key="2">
    <source>
        <dbReference type="ARBA" id="ARBA00022670"/>
    </source>
</evidence>
<comment type="caution">
    <text evidence="5">The sequence shown here is derived from an EMBL/GenBank/DDBJ whole genome shotgun (WGS) entry which is preliminary data.</text>
</comment>
<dbReference type="PANTHER" id="PTHR32002">
    <property type="entry name" value="PROTEIN NLP8"/>
    <property type="match status" value="1"/>
</dbReference>
<evidence type="ECO:0000313" key="5">
    <source>
        <dbReference type="EMBL" id="KAF7150423.1"/>
    </source>
</evidence>
<accession>A0A834HC40</accession>
<dbReference type="GO" id="GO:0003700">
    <property type="term" value="F:DNA-binding transcription factor activity"/>
    <property type="evidence" value="ECO:0007669"/>
    <property type="project" value="InterPro"/>
</dbReference>
<dbReference type="PANTHER" id="PTHR32002:SF35">
    <property type="entry name" value="PROTEIN NLP6"/>
    <property type="match status" value="1"/>
</dbReference>
<dbReference type="GO" id="GO:0008234">
    <property type="term" value="F:cysteine-type peptidase activity"/>
    <property type="evidence" value="ECO:0007669"/>
    <property type="project" value="InterPro"/>
</dbReference>
<evidence type="ECO:0000256" key="3">
    <source>
        <dbReference type="ARBA" id="ARBA00022801"/>
    </source>
</evidence>
<feature type="domain" description="Ubiquitin-like protease family profile" evidence="4">
    <location>
        <begin position="596"/>
        <end position="838"/>
    </location>
</feature>
<comment type="similarity">
    <text evidence="1">Belongs to the peptidase C48 family.</text>
</comment>
<organism evidence="5 6">
    <name type="scientific">Rhododendron simsii</name>
    <name type="common">Sims's rhododendron</name>
    <dbReference type="NCBI Taxonomy" id="118357"/>
    <lineage>
        <taxon>Eukaryota</taxon>
        <taxon>Viridiplantae</taxon>
        <taxon>Streptophyta</taxon>
        <taxon>Embryophyta</taxon>
        <taxon>Tracheophyta</taxon>
        <taxon>Spermatophyta</taxon>
        <taxon>Magnoliopsida</taxon>
        <taxon>eudicotyledons</taxon>
        <taxon>Gunneridae</taxon>
        <taxon>Pentapetalae</taxon>
        <taxon>asterids</taxon>
        <taxon>Ericales</taxon>
        <taxon>Ericaceae</taxon>
        <taxon>Ericoideae</taxon>
        <taxon>Rhodoreae</taxon>
        <taxon>Rhododendron</taxon>
    </lineage>
</organism>
<name>A0A834HC40_RHOSS</name>
<dbReference type="Gene3D" id="3.40.395.10">
    <property type="entry name" value="Adenoviral Proteinase, Chain A"/>
    <property type="match status" value="1"/>
</dbReference>
<dbReference type="InterPro" id="IPR045012">
    <property type="entry name" value="NLP"/>
</dbReference>
<dbReference type="SUPFAM" id="SSF54001">
    <property type="entry name" value="Cysteine proteinases"/>
    <property type="match status" value="1"/>
</dbReference>
<sequence>MIYLEDFFLISDFEKHTERELKYSRLEISEDSHDEEDFLPDFKDYMERELKYSRLETSKPPPPPGYQPAAKYRSDLEWEGINHSVDSIPSVSASHKVRLRIRRALHKLIFYPELQECLVQFWAPTKTKEGRTLLTTQYQPFALGKAATSTETNQLCKYRMGMCREYNNFFHADAESGEEQLGFPGRVFLNQLPESTPEVKCYSRKEYPQRDLALRCDIKGSWALPVFEQSSHTCIGEFGLRCFDGHKHYKMQYPNVAILSKQYSDDNKALRAAFEELNMVFEYMCAVLNLPLEVSKVCLLKKGQVTGRILPFPNLLYCSDIKQFSIAESPLVPHARWCELGGWFTICLQSSYTGDELYVLEFFLPKRVKNDEKILTRLSAILRLLENHFKTFKLASGQGLGEALSVEVIDFQYGQRSHSIQMIPASKFIPSLELVQDGGVMLQQVQQDQPSMDAINNGMYVVSETQNYNFPCLDSFKNGKVTTQLDSSDQPSMDPSSNGQNVVTAERNILVVPSSKELKRKMQDRKRKKAGVRIEVSLEEILKCSNMKREDATRELKGLSVVPTLHTTGGVPNVEIGEVQQAAVQAHVWLDAHFPYTPTIDEEETINKCMQDGSFRGEFVDGCWISNITVMEYSEMLDHYLSHCHFFGANVVKNFKESGRLLNTILLPKTEKIFFPILRDRHWMLLVIDVKKKHFLWLDSMRCEREKKYSDDFAHFLNHEFVFKRLREQNEWPIKYPENTPIQDNGYGITFSFMFDASLRQRKTTGIVDARSVLYPFFFRSKEATGELDPVSGTAPDSVRETASVVRSNPNSSPLLSGRSSKLKNDCGVYMMAYMISLAVGDKLPQFSQAQAKRMRRTICLELKKWDIIPQCPLVDYNFLYVQERKKNELNEKLHKESTAASRDEVFLVSETSRKVRMDQISLGGVKFEEVFRCV</sequence>
<evidence type="ECO:0000259" key="4">
    <source>
        <dbReference type="PROSITE" id="PS50600"/>
    </source>
</evidence>
<dbReference type="InterPro" id="IPR038765">
    <property type="entry name" value="Papain-like_cys_pep_sf"/>
</dbReference>
<keyword evidence="3" id="KW-0378">Hydrolase</keyword>